<dbReference type="EMBL" id="CACRUA010000025">
    <property type="protein sequence ID" value="VYU38756.1"/>
    <property type="molecule type" value="Genomic_DNA"/>
</dbReference>
<dbReference type="GO" id="GO:0055085">
    <property type="term" value="P:transmembrane transport"/>
    <property type="evidence" value="ECO:0007669"/>
    <property type="project" value="InterPro"/>
</dbReference>
<dbReference type="SUPFAM" id="SSF161098">
    <property type="entry name" value="MetI-like"/>
    <property type="match status" value="1"/>
</dbReference>
<evidence type="ECO:0000256" key="1">
    <source>
        <dbReference type="ARBA" id="ARBA00004651"/>
    </source>
</evidence>
<keyword evidence="5 7" id="KW-1133">Transmembrane helix</keyword>
<dbReference type="GO" id="GO:0005886">
    <property type="term" value="C:plasma membrane"/>
    <property type="evidence" value="ECO:0007669"/>
    <property type="project" value="UniProtKB-SubCell"/>
</dbReference>
<dbReference type="Gene3D" id="1.10.3720.10">
    <property type="entry name" value="MetI-like"/>
    <property type="match status" value="1"/>
</dbReference>
<evidence type="ECO:0000256" key="5">
    <source>
        <dbReference type="ARBA" id="ARBA00022989"/>
    </source>
</evidence>
<feature type="transmembrane region" description="Helical" evidence="7">
    <location>
        <begin position="174"/>
        <end position="194"/>
    </location>
</feature>
<dbReference type="PANTHER" id="PTHR43163">
    <property type="entry name" value="DIPEPTIDE TRANSPORT SYSTEM PERMEASE PROTEIN DPPB-RELATED"/>
    <property type="match status" value="1"/>
</dbReference>
<dbReference type="InterPro" id="IPR035906">
    <property type="entry name" value="MetI-like_sf"/>
</dbReference>
<protein>
    <submittedName>
        <fullName evidence="9">Glutathione transport system permease protein GsiC</fullName>
    </submittedName>
</protein>
<evidence type="ECO:0000256" key="4">
    <source>
        <dbReference type="ARBA" id="ARBA00022692"/>
    </source>
</evidence>
<comment type="similarity">
    <text evidence="7">Belongs to the binding-protein-dependent transport system permease family.</text>
</comment>
<proteinExistence type="inferred from homology"/>
<evidence type="ECO:0000259" key="8">
    <source>
        <dbReference type="PROSITE" id="PS50928"/>
    </source>
</evidence>
<dbReference type="InterPro" id="IPR045621">
    <property type="entry name" value="BPD_transp_1_N"/>
</dbReference>
<dbReference type="Pfam" id="PF19300">
    <property type="entry name" value="BPD_transp_1_N"/>
    <property type="match status" value="1"/>
</dbReference>
<accession>A0A6N3EAI4</accession>
<feature type="transmembrane region" description="Helical" evidence="7">
    <location>
        <begin position="9"/>
        <end position="30"/>
    </location>
</feature>
<comment type="subcellular location">
    <subcellularLocation>
        <location evidence="1 7">Cell membrane</location>
        <topology evidence="1 7">Multi-pass membrane protein</topology>
    </subcellularLocation>
</comment>
<evidence type="ECO:0000256" key="3">
    <source>
        <dbReference type="ARBA" id="ARBA00022475"/>
    </source>
</evidence>
<dbReference type="CDD" id="cd06261">
    <property type="entry name" value="TM_PBP2"/>
    <property type="match status" value="1"/>
</dbReference>
<keyword evidence="3" id="KW-1003">Cell membrane</keyword>
<dbReference type="InterPro" id="IPR000515">
    <property type="entry name" value="MetI-like"/>
</dbReference>
<evidence type="ECO:0000256" key="7">
    <source>
        <dbReference type="RuleBase" id="RU363032"/>
    </source>
</evidence>
<feature type="transmembrane region" description="Helical" evidence="7">
    <location>
        <begin position="101"/>
        <end position="123"/>
    </location>
</feature>
<keyword evidence="2 7" id="KW-0813">Transport</keyword>
<evidence type="ECO:0000313" key="9">
    <source>
        <dbReference type="EMBL" id="VYU38756.1"/>
    </source>
</evidence>
<dbReference type="AlphaFoldDB" id="A0A6N3EAI4"/>
<name>A0A6N3EAI4_CLOSY</name>
<keyword evidence="6 7" id="KW-0472">Membrane</keyword>
<dbReference type="PROSITE" id="PS50928">
    <property type="entry name" value="ABC_TM1"/>
    <property type="match status" value="1"/>
</dbReference>
<feature type="domain" description="ABC transmembrane type-1" evidence="8">
    <location>
        <begin position="95"/>
        <end position="297"/>
    </location>
</feature>
<reference evidence="9" key="1">
    <citation type="submission" date="2019-11" db="EMBL/GenBank/DDBJ databases">
        <authorList>
            <person name="Feng L."/>
        </authorList>
    </citation>
    <scope>NUCLEOTIDE SEQUENCE</scope>
    <source>
        <strain evidence="9">CsymbiosumLFYP84</strain>
    </source>
</reference>
<gene>
    <name evidence="9" type="primary">gsiC_3</name>
    <name evidence="9" type="ORF">CSLFYP84_02052</name>
</gene>
<dbReference type="RefSeq" id="WP_003507624.1">
    <property type="nucleotide sequence ID" value="NZ_CABKPP010000003.1"/>
</dbReference>
<organism evidence="9">
    <name type="scientific">Clostridium symbiosum</name>
    <name type="common">Bacteroides symbiosus</name>
    <dbReference type="NCBI Taxonomy" id="1512"/>
    <lineage>
        <taxon>Bacteria</taxon>
        <taxon>Bacillati</taxon>
        <taxon>Bacillota</taxon>
        <taxon>Clostridia</taxon>
        <taxon>Lachnospirales</taxon>
        <taxon>Lachnospiraceae</taxon>
        <taxon>Otoolea</taxon>
    </lineage>
</organism>
<evidence type="ECO:0000256" key="2">
    <source>
        <dbReference type="ARBA" id="ARBA00022448"/>
    </source>
</evidence>
<dbReference type="PANTHER" id="PTHR43163:SF6">
    <property type="entry name" value="DIPEPTIDE TRANSPORT SYSTEM PERMEASE PROTEIN DPPB-RELATED"/>
    <property type="match status" value="1"/>
</dbReference>
<feature type="transmembrane region" description="Helical" evidence="7">
    <location>
        <begin position="234"/>
        <end position="258"/>
    </location>
</feature>
<feature type="transmembrane region" description="Helical" evidence="7">
    <location>
        <begin position="278"/>
        <end position="304"/>
    </location>
</feature>
<evidence type="ECO:0000256" key="6">
    <source>
        <dbReference type="ARBA" id="ARBA00023136"/>
    </source>
</evidence>
<keyword evidence="4 7" id="KW-0812">Transmembrane</keyword>
<sequence length="314" mass="34528">MKKYFGMRVLMAIPTILGVFLAVFLIIRMVPGDPASVMLGKTATPEEISLFREQNGLDEPLMTQMVIAVKKFFTGDLGESLSSHKKVTELLKERFPRTLELVLWGMILNSILGIIWGVVASVYRGRWPDYMISGMSTIGMSLPSFYVAILVLVVLAVKLKLIPVIGIQSENANYFQTIVAPVLTMVLAGSALTIRTTRSSMLEVMGEDFIRTARAKGLSEKAVLFKHGLRNAAIPIATIIGYNLASSFGGSIVIETVFNRPGIGKLLMDAVTKRDYPVVQGTAVFITILLIVVNLLTDVMYSIIDPRIRVQSDK</sequence>
<dbReference type="Pfam" id="PF00528">
    <property type="entry name" value="BPD_transp_1"/>
    <property type="match status" value="1"/>
</dbReference>
<feature type="transmembrane region" description="Helical" evidence="7">
    <location>
        <begin position="144"/>
        <end position="162"/>
    </location>
</feature>